<dbReference type="RefSeq" id="WP_021257467.1">
    <property type="nucleotide sequence ID" value="NZ_JAMDLY010000006.1"/>
</dbReference>
<accession>A0ABT4E5G2</accession>
<feature type="domain" description="VOC" evidence="1">
    <location>
        <begin position="5"/>
        <end position="142"/>
    </location>
</feature>
<name>A0ABT4E5G2_PAEAL</name>
<dbReference type="Gene3D" id="3.10.180.10">
    <property type="entry name" value="2,3-Dihydroxybiphenyl 1,2-Dioxygenase, domain 1"/>
    <property type="match status" value="1"/>
</dbReference>
<dbReference type="Pfam" id="PF00903">
    <property type="entry name" value="Glyoxalase"/>
    <property type="match status" value="1"/>
</dbReference>
<keyword evidence="3" id="KW-1185">Reference proteome</keyword>
<evidence type="ECO:0000313" key="2">
    <source>
        <dbReference type="EMBL" id="MCY9528984.1"/>
    </source>
</evidence>
<protein>
    <submittedName>
        <fullName evidence="2">VOC family protein</fullName>
    </submittedName>
</protein>
<proteinExistence type="predicted"/>
<dbReference type="PROSITE" id="PS51819">
    <property type="entry name" value="VOC"/>
    <property type="match status" value="1"/>
</dbReference>
<dbReference type="InterPro" id="IPR004360">
    <property type="entry name" value="Glyas_Fos-R_dOase_dom"/>
</dbReference>
<evidence type="ECO:0000313" key="3">
    <source>
        <dbReference type="Proteomes" id="UP001527090"/>
    </source>
</evidence>
<comment type="caution">
    <text evidence="2">The sequence shown here is derived from an EMBL/GenBank/DDBJ whole genome shotgun (WGS) entry which is preliminary data.</text>
</comment>
<gene>
    <name evidence="2" type="ORF">M5X04_06435</name>
</gene>
<dbReference type="Proteomes" id="UP001527090">
    <property type="component" value="Unassembled WGS sequence"/>
</dbReference>
<organism evidence="2 3">
    <name type="scientific">Paenibacillus alvei</name>
    <name type="common">Bacillus alvei</name>
    <dbReference type="NCBI Taxonomy" id="44250"/>
    <lineage>
        <taxon>Bacteria</taxon>
        <taxon>Bacillati</taxon>
        <taxon>Bacillota</taxon>
        <taxon>Bacilli</taxon>
        <taxon>Bacillales</taxon>
        <taxon>Paenibacillaceae</taxon>
        <taxon>Paenibacillus</taxon>
    </lineage>
</organism>
<sequence length="167" mass="18431">MSIQGLAHVAIQAKDYQATIAFYTEVLGFKIGHHWSLPSFQIKEASMLISPDQRTCIEVFDNDAVIPAQGKKAQSDDEVAHGALLHLAFYVQDVEDMYQRALAYGAKPFIEPASLSLGEPPLVVRNALIHSPNGEVIEFIEDVDFDMSTKKTPPRLSPLSYDIGAFP</sequence>
<dbReference type="InterPro" id="IPR029068">
    <property type="entry name" value="Glyas_Bleomycin-R_OHBP_Dase"/>
</dbReference>
<dbReference type="InterPro" id="IPR037523">
    <property type="entry name" value="VOC_core"/>
</dbReference>
<reference evidence="2 3" key="1">
    <citation type="submission" date="2022-05" db="EMBL/GenBank/DDBJ databases">
        <title>Genome Sequencing of Bee-Associated Microbes.</title>
        <authorList>
            <person name="Dunlap C."/>
        </authorList>
    </citation>
    <scope>NUCLEOTIDE SEQUENCE [LARGE SCALE GENOMIC DNA]</scope>
    <source>
        <strain evidence="2 3">NRRL NRS-750</strain>
    </source>
</reference>
<dbReference type="EMBL" id="JAMDLY010000006">
    <property type="protein sequence ID" value="MCY9528984.1"/>
    <property type="molecule type" value="Genomic_DNA"/>
</dbReference>
<dbReference type="SUPFAM" id="SSF54593">
    <property type="entry name" value="Glyoxalase/Bleomycin resistance protein/Dihydroxybiphenyl dioxygenase"/>
    <property type="match status" value="1"/>
</dbReference>
<evidence type="ECO:0000259" key="1">
    <source>
        <dbReference type="PROSITE" id="PS51819"/>
    </source>
</evidence>
<dbReference type="CDD" id="cd06587">
    <property type="entry name" value="VOC"/>
    <property type="match status" value="1"/>
</dbReference>